<dbReference type="EMBL" id="CP003236">
    <property type="protein sequence ID" value="AFK53397.1"/>
    <property type="molecule type" value="Genomic_DNA"/>
</dbReference>
<dbReference type="RefSeq" id="WP_014745075.1">
    <property type="nucleotide sequence ID" value="NC_017956.1"/>
</dbReference>
<proteinExistence type="predicted"/>
<protein>
    <recommendedName>
        <fullName evidence="3">Cache domain-containing protein</fullName>
    </recommendedName>
</protein>
<evidence type="ECO:0000313" key="2">
    <source>
        <dbReference type="Proteomes" id="UP000005258"/>
    </source>
</evidence>
<reference evidence="1 2" key="1">
    <citation type="journal article" date="2012" name="J. Am. Chem. Soc.">
        <title>Bacterial biosynthesis and maturation of the didemnin anti-cancer agents.</title>
        <authorList>
            <person name="Xu Y."/>
            <person name="Kersten R.D."/>
            <person name="Nam S.J."/>
            <person name="Lu L."/>
            <person name="Al-Suwailem A.M."/>
            <person name="Zheng H."/>
            <person name="Fenical W."/>
            <person name="Dorrestein P.C."/>
            <person name="Moore B.S."/>
            <person name="Qian P.Y."/>
        </authorList>
    </citation>
    <scope>NUCLEOTIDE SEQUENCE [LARGE SCALE GENOMIC DNA]</scope>
    <source>
        <strain evidence="1 2">KA081020-065</strain>
    </source>
</reference>
<evidence type="ECO:0008006" key="3">
    <source>
        <dbReference type="Google" id="ProtNLM"/>
    </source>
</evidence>
<organism evidence="1 2">
    <name type="scientific">Tistrella mobilis (strain KA081020-065)</name>
    <dbReference type="NCBI Taxonomy" id="1110502"/>
    <lineage>
        <taxon>Bacteria</taxon>
        <taxon>Pseudomonadati</taxon>
        <taxon>Pseudomonadota</taxon>
        <taxon>Alphaproteobacteria</taxon>
        <taxon>Geminicoccales</taxon>
        <taxon>Geminicoccaceae</taxon>
        <taxon>Tistrella</taxon>
    </lineage>
</organism>
<accession>I3TKV9</accession>
<sequence>MPRTVIPPRSHRRVPARTAAVRAPLPLMMKAGLAAGIALAALCLALPVRAEGPPPELEAGLAKVDAGLMHQLTTDPGIIAAIRAQNTANAGLTEADILARDKAWRAEVGTASTPTISAVAANPASAILHKAKEGSEGLITEAFVMDNRGLNVGMSDTTSDYWQGDEPKWQETFLKGPGARHVSDVDFDDSSQTYIIQLSEPVIDPDSGKPIGALTLGLDAEALGNL</sequence>
<dbReference type="KEGG" id="tmo:TMO_1558"/>
<name>I3TKV9_TISMK</name>
<dbReference type="eggNOG" id="COG0834">
    <property type="taxonomic scope" value="Bacteria"/>
</dbReference>
<dbReference type="PATRIC" id="fig|1110502.3.peg.1605"/>
<dbReference type="Proteomes" id="UP000005258">
    <property type="component" value="Chromosome"/>
</dbReference>
<dbReference type="STRING" id="1110502.TMO_1558"/>
<dbReference type="AlphaFoldDB" id="I3TKV9"/>
<evidence type="ECO:0000313" key="1">
    <source>
        <dbReference type="EMBL" id="AFK53397.1"/>
    </source>
</evidence>
<keyword evidence="2" id="KW-1185">Reference proteome</keyword>
<gene>
    <name evidence="1" type="ordered locus">TMO_1558</name>
</gene>
<dbReference type="HOGENOM" id="CLU_092389_0_0_5"/>